<dbReference type="GO" id="GO:0051315">
    <property type="term" value="P:attachment of mitotic spindle microtubules to kinetochore"/>
    <property type="evidence" value="ECO:0007669"/>
    <property type="project" value="TreeGrafter"/>
</dbReference>
<evidence type="ECO:0000256" key="10">
    <source>
        <dbReference type="ARBA" id="ARBA00023306"/>
    </source>
</evidence>
<dbReference type="Gene3D" id="1.10.418.60">
    <property type="entry name" value="Ncd80 complex, Nuf2 subunit"/>
    <property type="match status" value="1"/>
</dbReference>
<feature type="coiled-coil region" evidence="12">
    <location>
        <begin position="140"/>
        <end position="243"/>
    </location>
</feature>
<dbReference type="CTD" id="83540"/>
<evidence type="ECO:0000256" key="12">
    <source>
        <dbReference type="SAM" id="Coils"/>
    </source>
</evidence>
<evidence type="ECO:0000256" key="11">
    <source>
        <dbReference type="ARBA" id="ARBA00023328"/>
    </source>
</evidence>
<dbReference type="Pfam" id="PF03800">
    <property type="entry name" value="Nuf2"/>
    <property type="match status" value="1"/>
</dbReference>
<keyword evidence="11" id="KW-0137">Centromere</keyword>
<keyword evidence="9" id="KW-0539">Nucleus</keyword>
<evidence type="ECO:0000256" key="1">
    <source>
        <dbReference type="ARBA" id="ARBA00004123"/>
    </source>
</evidence>
<evidence type="ECO:0000256" key="7">
    <source>
        <dbReference type="ARBA" id="ARBA00022838"/>
    </source>
</evidence>
<keyword evidence="6" id="KW-0498">Mitosis</keyword>
<proteinExistence type="inferred from homology"/>
<feature type="coiled-coil region" evidence="12">
    <location>
        <begin position="384"/>
        <end position="411"/>
    </location>
</feature>
<dbReference type="GO" id="GO:0005634">
    <property type="term" value="C:nucleus"/>
    <property type="evidence" value="ECO:0007669"/>
    <property type="project" value="UniProtKB-SubCell"/>
</dbReference>
<dbReference type="GO" id="GO:0044877">
    <property type="term" value="F:protein-containing complex binding"/>
    <property type="evidence" value="ECO:0007669"/>
    <property type="project" value="TreeGrafter"/>
</dbReference>
<evidence type="ECO:0000256" key="6">
    <source>
        <dbReference type="ARBA" id="ARBA00022776"/>
    </source>
</evidence>
<keyword evidence="8 12" id="KW-0175">Coiled coil</keyword>
<dbReference type="InterPro" id="IPR005549">
    <property type="entry name" value="Kinetochore_Nuf2_N"/>
</dbReference>
<evidence type="ECO:0000256" key="3">
    <source>
        <dbReference type="ARBA" id="ARBA00005498"/>
    </source>
</evidence>
<evidence type="ECO:0000313" key="15">
    <source>
        <dbReference type="Proteomes" id="UP000694620"/>
    </source>
</evidence>
<dbReference type="RefSeq" id="XP_051777459.1">
    <property type="nucleotide sequence ID" value="XM_051921499.1"/>
</dbReference>
<feature type="domain" description="Kinetochore protein Nuf2 N-terminal" evidence="13">
    <location>
        <begin position="6"/>
        <end position="144"/>
    </location>
</feature>
<dbReference type="GeneTree" id="ENSGT00390000004199"/>
<gene>
    <name evidence="14" type="primary">nuf2</name>
</gene>
<dbReference type="GO" id="GO:0007052">
    <property type="term" value="P:mitotic spindle organization"/>
    <property type="evidence" value="ECO:0007669"/>
    <property type="project" value="TreeGrafter"/>
</dbReference>
<dbReference type="Proteomes" id="UP000694620">
    <property type="component" value="Chromosome 18"/>
</dbReference>
<keyword evidence="4" id="KW-0158">Chromosome</keyword>
<evidence type="ECO:0000313" key="14">
    <source>
        <dbReference type="Ensembl" id="ENSECRP00000030714.1"/>
    </source>
</evidence>
<dbReference type="AlphaFoldDB" id="A0A8C4XH92"/>
<feature type="coiled-coil region" evidence="12">
    <location>
        <begin position="310"/>
        <end position="344"/>
    </location>
</feature>
<protein>
    <submittedName>
        <fullName evidence="14">UF2 component of NDC80 kinetochore complex</fullName>
    </submittedName>
</protein>
<reference evidence="14" key="2">
    <citation type="submission" date="2025-08" db="UniProtKB">
        <authorList>
            <consortium name="Ensembl"/>
        </authorList>
    </citation>
    <scope>IDENTIFICATION</scope>
</reference>
<comment type="similarity">
    <text evidence="3">Belongs to the NUF2 family.</text>
</comment>
<keyword evidence="5" id="KW-0132">Cell division</keyword>
<evidence type="ECO:0000256" key="9">
    <source>
        <dbReference type="ARBA" id="ARBA00023242"/>
    </source>
</evidence>
<dbReference type="PANTHER" id="PTHR21650:SF2">
    <property type="entry name" value="KINETOCHORE PROTEIN NUF2"/>
    <property type="match status" value="1"/>
</dbReference>
<evidence type="ECO:0000256" key="2">
    <source>
        <dbReference type="ARBA" id="ARBA00004629"/>
    </source>
</evidence>
<dbReference type="PANTHER" id="PTHR21650">
    <property type="entry name" value="MEMBRALIN/KINETOCHORE PROTEIN NUF2"/>
    <property type="match status" value="1"/>
</dbReference>
<keyword evidence="7" id="KW-0995">Kinetochore</keyword>
<dbReference type="InterPro" id="IPR038275">
    <property type="entry name" value="Nuf2_N_sf"/>
</dbReference>
<dbReference type="GO" id="GO:0045132">
    <property type="term" value="P:meiotic chromosome segregation"/>
    <property type="evidence" value="ECO:0007669"/>
    <property type="project" value="TreeGrafter"/>
</dbReference>
<dbReference type="GO" id="GO:0051383">
    <property type="term" value="P:kinetochore organization"/>
    <property type="evidence" value="ECO:0007669"/>
    <property type="project" value="TreeGrafter"/>
</dbReference>
<dbReference type="Ensembl" id="ENSECRT00000031360.1">
    <property type="protein sequence ID" value="ENSECRP00000030714.1"/>
    <property type="gene ID" value="ENSECRG00000020838.1"/>
</dbReference>
<reference evidence="14" key="1">
    <citation type="submission" date="2021-06" db="EMBL/GenBank/DDBJ databases">
        <authorList>
            <consortium name="Wellcome Sanger Institute Data Sharing"/>
        </authorList>
    </citation>
    <scope>NUCLEOTIDE SEQUENCE [LARGE SCALE GENOMIC DNA]</scope>
</reference>
<evidence type="ECO:0000256" key="8">
    <source>
        <dbReference type="ARBA" id="ARBA00023054"/>
    </source>
</evidence>
<dbReference type="GO" id="GO:0051301">
    <property type="term" value="P:cell division"/>
    <property type="evidence" value="ECO:0007669"/>
    <property type="project" value="UniProtKB-KW"/>
</dbReference>
<organism evidence="14 15">
    <name type="scientific">Erpetoichthys calabaricus</name>
    <name type="common">Rope fish</name>
    <name type="synonym">Calamoichthys calabaricus</name>
    <dbReference type="NCBI Taxonomy" id="27687"/>
    <lineage>
        <taxon>Eukaryota</taxon>
        <taxon>Metazoa</taxon>
        <taxon>Chordata</taxon>
        <taxon>Craniata</taxon>
        <taxon>Vertebrata</taxon>
        <taxon>Euteleostomi</taxon>
        <taxon>Actinopterygii</taxon>
        <taxon>Polypteriformes</taxon>
        <taxon>Polypteridae</taxon>
        <taxon>Erpetoichthys</taxon>
    </lineage>
</organism>
<evidence type="ECO:0000256" key="5">
    <source>
        <dbReference type="ARBA" id="ARBA00022618"/>
    </source>
</evidence>
<keyword evidence="10" id="KW-0131">Cell cycle</keyword>
<reference evidence="14" key="3">
    <citation type="submission" date="2025-09" db="UniProtKB">
        <authorList>
            <consortium name="Ensembl"/>
        </authorList>
    </citation>
    <scope>IDENTIFICATION</scope>
</reference>
<sequence length="455" mass="53596">MAEGLTFPVLKVDDIVTYFQSEILTGSEAKNFNKNDIVPTPKTESIQRLYMRILQFVFGIKPEYHYMMPVNENVQHSVLQESFLPICSIHHQMSQFLQICQVYDFQLSDLLNPRAKRTITILCGIINFLQFRKMQREVFMEHLKMHNAAKEREKRQLEEIREAELKIKKLTTIPPEQRAAFEEISSEIAELEKLMNKESQEVGLVNEQIAKSRVKVAEQTKQLSFLKVQLATLDEEQAKLKSQIVESPEEIKNDFEKMKETVKKIKQSKDQSNVALVEYQNKLQTTNLCKQEFMGFCRFLLDLQVEMDKCNSSLTEIRSLKELLEKQKKEIKNLSNKDACLKRSLHKKRDQKTKHKIKLQKKQETHEQYEQCLLSDINAGYQKKEKLLKIMEDMEKEIRDIKLKKENTSEKCNNDISKCQLMYTFLMDKLDTAHECFSNIKQKRKRQLDDLLSLL</sequence>
<dbReference type="OrthoDB" id="8194677at2759"/>
<evidence type="ECO:0000256" key="4">
    <source>
        <dbReference type="ARBA" id="ARBA00022454"/>
    </source>
</evidence>
<keyword evidence="15" id="KW-1185">Reference proteome</keyword>
<name>A0A8C4XH92_ERPCA</name>
<dbReference type="GO" id="GO:0031262">
    <property type="term" value="C:Ndc80 complex"/>
    <property type="evidence" value="ECO:0007669"/>
    <property type="project" value="InterPro"/>
</dbReference>
<accession>A0A8C4XH92</accession>
<evidence type="ECO:0000259" key="13">
    <source>
        <dbReference type="Pfam" id="PF03800"/>
    </source>
</evidence>
<dbReference type="GeneID" id="114668316"/>
<comment type="subcellular location">
    <subcellularLocation>
        <location evidence="2">Chromosome</location>
        <location evidence="2">Centromere</location>
        <location evidence="2">Kinetochore</location>
    </subcellularLocation>
    <subcellularLocation>
        <location evidence="1">Nucleus</location>
    </subcellularLocation>
</comment>